<comment type="caution">
    <text evidence="6">The sequence shown here is derived from an EMBL/GenBank/DDBJ whole genome shotgun (WGS) entry which is preliminary data.</text>
</comment>
<keyword evidence="4" id="KW-1133">Transmembrane helix</keyword>
<accession>A0A943YXU9</accession>
<evidence type="ECO:0000256" key="1">
    <source>
        <dbReference type="ARBA" id="ARBA00023015"/>
    </source>
</evidence>
<dbReference type="GO" id="GO:0003677">
    <property type="term" value="F:DNA binding"/>
    <property type="evidence" value="ECO:0007669"/>
    <property type="project" value="UniProtKB-KW"/>
</dbReference>
<feature type="domain" description="HTH luxR-type" evidence="5">
    <location>
        <begin position="451"/>
        <end position="516"/>
    </location>
</feature>
<keyword evidence="1" id="KW-0805">Transcription regulation</keyword>
<dbReference type="InterPro" id="IPR016032">
    <property type="entry name" value="Sig_transdc_resp-reg_C-effctor"/>
</dbReference>
<dbReference type="EMBL" id="JAGZSV010000049">
    <property type="protein sequence ID" value="MBS6940621.1"/>
    <property type="molecule type" value="Genomic_DNA"/>
</dbReference>
<dbReference type="SMART" id="SM00421">
    <property type="entry name" value="HTH_LUXR"/>
    <property type="match status" value="1"/>
</dbReference>
<dbReference type="PANTHER" id="PTHR44688:SF16">
    <property type="entry name" value="DNA-BINDING TRANSCRIPTIONAL ACTIVATOR DEVR_DOSR"/>
    <property type="match status" value="1"/>
</dbReference>
<organism evidence="6 7">
    <name type="scientific">Slackia piriformis</name>
    <dbReference type="NCBI Taxonomy" id="626934"/>
    <lineage>
        <taxon>Bacteria</taxon>
        <taxon>Bacillati</taxon>
        <taxon>Actinomycetota</taxon>
        <taxon>Coriobacteriia</taxon>
        <taxon>Eggerthellales</taxon>
        <taxon>Eggerthellaceae</taxon>
        <taxon>Slackia</taxon>
    </lineage>
</organism>
<feature type="transmembrane region" description="Helical" evidence="4">
    <location>
        <begin position="354"/>
        <end position="377"/>
    </location>
</feature>
<dbReference type="CDD" id="cd06170">
    <property type="entry name" value="LuxR_C_like"/>
    <property type="match status" value="1"/>
</dbReference>
<evidence type="ECO:0000313" key="6">
    <source>
        <dbReference type="EMBL" id="MBS6940621.1"/>
    </source>
</evidence>
<protein>
    <recommendedName>
        <fullName evidence="5">HTH luxR-type domain-containing protein</fullName>
    </recommendedName>
</protein>
<dbReference type="Gene3D" id="1.10.10.10">
    <property type="entry name" value="Winged helix-like DNA-binding domain superfamily/Winged helix DNA-binding domain"/>
    <property type="match status" value="1"/>
</dbReference>
<keyword evidence="2" id="KW-0238">DNA-binding</keyword>
<keyword evidence="3" id="KW-0804">Transcription</keyword>
<evidence type="ECO:0000256" key="3">
    <source>
        <dbReference type="ARBA" id="ARBA00023163"/>
    </source>
</evidence>
<dbReference type="Pfam" id="PF00196">
    <property type="entry name" value="GerE"/>
    <property type="match status" value="1"/>
</dbReference>
<feature type="non-terminal residue" evidence="6">
    <location>
        <position position="535"/>
    </location>
</feature>
<evidence type="ECO:0000256" key="2">
    <source>
        <dbReference type="ARBA" id="ARBA00023125"/>
    </source>
</evidence>
<dbReference type="PROSITE" id="PS00622">
    <property type="entry name" value="HTH_LUXR_1"/>
    <property type="match status" value="1"/>
</dbReference>
<reference evidence="6" key="1">
    <citation type="submission" date="2021-02" db="EMBL/GenBank/DDBJ databases">
        <title>Infant gut strain persistence is associated with maternal origin, phylogeny, and functional potential including surface adhesion and iron acquisition.</title>
        <authorList>
            <person name="Lou Y.C."/>
        </authorList>
    </citation>
    <scope>NUCLEOTIDE SEQUENCE</scope>
    <source>
        <strain evidence="6">L2_039_000G1_dasL2_039_000G1_concoct_11</strain>
    </source>
</reference>
<keyword evidence="4" id="KW-0472">Membrane</keyword>
<evidence type="ECO:0000313" key="7">
    <source>
        <dbReference type="Proteomes" id="UP000727506"/>
    </source>
</evidence>
<dbReference type="PROSITE" id="PS51257">
    <property type="entry name" value="PROKAR_LIPOPROTEIN"/>
    <property type="match status" value="1"/>
</dbReference>
<evidence type="ECO:0000256" key="4">
    <source>
        <dbReference type="SAM" id="Phobius"/>
    </source>
</evidence>
<dbReference type="AlphaFoldDB" id="A0A943YXU9"/>
<feature type="transmembrane region" description="Helical" evidence="4">
    <location>
        <begin position="161"/>
        <end position="179"/>
    </location>
</feature>
<feature type="transmembrane region" description="Helical" evidence="4">
    <location>
        <begin position="46"/>
        <end position="65"/>
    </location>
</feature>
<dbReference type="InterPro" id="IPR036388">
    <property type="entry name" value="WH-like_DNA-bd_sf"/>
</dbReference>
<sequence>MASRTIQQAALFVACSIGLACWWPFFRNSYLGMVFYEDVSGVSSGLLLGVVVLGIGLFGAACFFVSWTRRRIDAASMTVSCAASLLSVASGCIDTAAASVASALCLSLAAASSAMGWFSLLCRLLWPVSASILATSFFLSFFLPYVAHFYGEGAMAFLNDALMPVSAACLCGALALLRFDEGLPFGRKEARPNADMKEMTVVLVLFLVVGAVFRGCFGQGSLDYSPAAEGEFRYVTALVLSGALIAFTFSFSRQPTFFVVVWAVLAFAFFAGLVVLSALALPADEIWSSVVITSRTFMGLLLWMVAVRFCQGRTATMQVRCVSTLLLGVETACLVLTAFVSPFVDRVLGGFDPALASCAMALVLVAGSFAYLIALVVRGSFGVGYGKESRHVPACDLSTSACHGSESSRDAAAGPFAQDGAVSDGAVRADALCGDAALSEAGAARIAACRALSEKHGITEREEEVLYQLSLGHSVKKVADTLVISAGTVQSHIKRIYRKLDCHSRQELIDLVDETMHVKNALADPCRGQARSRSP</sequence>
<feature type="transmembrane region" description="Helical" evidence="4">
    <location>
        <begin position="232"/>
        <end position="251"/>
    </location>
</feature>
<evidence type="ECO:0000259" key="5">
    <source>
        <dbReference type="PROSITE" id="PS50043"/>
    </source>
</evidence>
<proteinExistence type="predicted"/>
<keyword evidence="4" id="KW-0812">Transmembrane</keyword>
<dbReference type="GO" id="GO:0006355">
    <property type="term" value="P:regulation of DNA-templated transcription"/>
    <property type="evidence" value="ECO:0007669"/>
    <property type="project" value="InterPro"/>
</dbReference>
<feature type="transmembrane region" description="Helical" evidence="4">
    <location>
        <begin position="125"/>
        <end position="149"/>
    </location>
</feature>
<feature type="transmembrane region" description="Helical" evidence="4">
    <location>
        <begin position="319"/>
        <end position="342"/>
    </location>
</feature>
<dbReference type="SUPFAM" id="SSF46894">
    <property type="entry name" value="C-terminal effector domain of the bipartite response regulators"/>
    <property type="match status" value="1"/>
</dbReference>
<name>A0A943YXU9_9ACTN</name>
<dbReference type="InterPro" id="IPR000792">
    <property type="entry name" value="Tscrpt_reg_LuxR_C"/>
</dbReference>
<dbReference type="PROSITE" id="PS50043">
    <property type="entry name" value="HTH_LUXR_2"/>
    <property type="match status" value="1"/>
</dbReference>
<feature type="transmembrane region" description="Helical" evidence="4">
    <location>
        <begin position="258"/>
        <end position="280"/>
    </location>
</feature>
<feature type="transmembrane region" description="Helical" evidence="4">
    <location>
        <begin position="286"/>
        <end position="307"/>
    </location>
</feature>
<feature type="transmembrane region" description="Helical" evidence="4">
    <location>
        <begin position="200"/>
        <end position="220"/>
    </location>
</feature>
<feature type="transmembrane region" description="Helical" evidence="4">
    <location>
        <begin position="9"/>
        <end position="26"/>
    </location>
</feature>
<dbReference type="PRINTS" id="PR00038">
    <property type="entry name" value="HTHLUXR"/>
</dbReference>
<dbReference type="PANTHER" id="PTHR44688">
    <property type="entry name" value="DNA-BINDING TRANSCRIPTIONAL ACTIVATOR DEVR_DOSR"/>
    <property type="match status" value="1"/>
</dbReference>
<gene>
    <name evidence="6" type="ORF">KH142_03910</name>
</gene>
<dbReference type="Proteomes" id="UP000727506">
    <property type="component" value="Unassembled WGS sequence"/>
</dbReference>